<dbReference type="Pfam" id="PF09823">
    <property type="entry name" value="DUF2357"/>
    <property type="match status" value="1"/>
</dbReference>
<accession>A0ABY9VQ26</accession>
<dbReference type="Pfam" id="PF04411">
    <property type="entry name" value="PDDEXK_7"/>
    <property type="match status" value="1"/>
</dbReference>
<evidence type="ECO:0000313" key="3">
    <source>
        <dbReference type="Proteomes" id="UP001303324"/>
    </source>
</evidence>
<organism evidence="2 3">
    <name type="scientific">Mesobacillus jeotgali</name>
    <dbReference type="NCBI Taxonomy" id="129985"/>
    <lineage>
        <taxon>Bacteria</taxon>
        <taxon>Bacillati</taxon>
        <taxon>Bacillota</taxon>
        <taxon>Bacilli</taxon>
        <taxon>Bacillales</taxon>
        <taxon>Bacillaceae</taxon>
        <taxon>Mesobacillus</taxon>
    </lineage>
</organism>
<reference evidence="2 3" key="1">
    <citation type="submission" date="2023-09" db="EMBL/GenBank/DDBJ databases">
        <title>Microbial mechanism of fulvic acid promoting antimony reduction mineralization in rice fields.</title>
        <authorList>
            <person name="Chen G."/>
            <person name="Lan J."/>
        </authorList>
    </citation>
    <scope>NUCLEOTIDE SEQUENCE [LARGE SCALE GENOMIC DNA]</scope>
    <source>
        <strain evidence="2 3">PS1</strain>
    </source>
</reference>
<sequence length="828" mass="97525">MALLPSGSREDVELVKIETKDLSLVIKGKPYHERYEGLRQYKAMDRHDVMYFNAVSDSIQDEKIYDISVQELVNPTIQRPIFFENGVYQLIVVPKDDRKFTFYHEYPLIRQAVSLVPIGSQSILMGNLQFQNEVGFTTFEIRADGKTILEITLEIFPVKLDYKMDYQKLLEEVNDEIYNLAFHFIRKTYLGARLKLEGNPSKAEFYRLISEHFNQFLQAIARIEFQPHHKLEKTYEKARGDQLRKQDSVSRNFLRKRANVFVDVSKGIDIRGRTVMPSEGLKIKKELTYDTLENRYVKWMIERIKQKLDDLLDSIVSKNRWTREKPDYDLVEKIESMSKQLKSKLSSPFWKPIGKLDRSVMSLVLQMAPGYRDAFQIYLTLSKGLMLQGKLYRMSVKDVATLYEYWTFLKLGQILDRKYKLISQDIVQVNREGLFINLEANKTARRIFKHPVTNEEIILAYQKRETSLPTVSQIPDTMLSIEKKGKGYRYHYIFDAKYRIDYAQEDSYYQKRYKTPGPMEDDINTMHRYRDSIVATSGGPFERTAFGAYVLFPWFDETVYEEHHFYKSIDKVNIGALPFLPNATNMVERFVERLIDKSPEEIQKEGILPRGAHEEWKSSLDQMVMVGLVSDQESYDQFSKEAYYQIPVNQLRKGWQEAEYIALYVKNSLNTDNGVQLYAKIKDVRPYHDGNDEYMRFHAAHWSRLKQNIRPVNYGISSYVMTTLSTLKEAQELPELFMKSKEEMTIWRMLRRVSDQIRIDLDHENLDRASRITEYKIKDIKVMMDKQEREILFIQNDAEEAVSIDQLEKNPSGVFKKLMEMLQQSKAD</sequence>
<feature type="domain" description="DUF2357" evidence="1">
    <location>
        <begin position="125"/>
        <end position="378"/>
    </location>
</feature>
<dbReference type="InterPro" id="IPR018633">
    <property type="entry name" value="DUF2357"/>
</dbReference>
<evidence type="ECO:0000313" key="2">
    <source>
        <dbReference type="EMBL" id="WNF24846.1"/>
    </source>
</evidence>
<evidence type="ECO:0000259" key="1">
    <source>
        <dbReference type="Pfam" id="PF09823"/>
    </source>
</evidence>
<name>A0ABY9VQ26_9BACI</name>
<dbReference type="InterPro" id="IPR007505">
    <property type="entry name" value="PDDEXK_7"/>
</dbReference>
<protein>
    <submittedName>
        <fullName evidence="2">Restriction endonuclease-like protein</fullName>
    </submittedName>
</protein>
<dbReference type="Proteomes" id="UP001303324">
    <property type="component" value="Chromosome"/>
</dbReference>
<proteinExistence type="predicted"/>
<gene>
    <name evidence="2" type="ORF">RH061_10315</name>
</gene>
<dbReference type="RefSeq" id="WP_311075846.1">
    <property type="nucleotide sequence ID" value="NZ_CP134494.1"/>
</dbReference>
<keyword evidence="3" id="KW-1185">Reference proteome</keyword>
<dbReference type="EMBL" id="CP134494">
    <property type="protein sequence ID" value="WNF24846.1"/>
    <property type="molecule type" value="Genomic_DNA"/>
</dbReference>